<evidence type="ECO:0000256" key="1">
    <source>
        <dbReference type="SAM" id="MobiDB-lite"/>
    </source>
</evidence>
<feature type="region of interest" description="Disordered" evidence="1">
    <location>
        <begin position="102"/>
        <end position="161"/>
    </location>
</feature>
<evidence type="ECO:0000313" key="3">
    <source>
        <dbReference type="Proteomes" id="UP001276659"/>
    </source>
</evidence>
<feature type="compositionally biased region" description="Polar residues" evidence="1">
    <location>
        <begin position="102"/>
        <end position="114"/>
    </location>
</feature>
<organism evidence="2 3">
    <name type="scientific">Lepraria neglecta</name>
    <dbReference type="NCBI Taxonomy" id="209136"/>
    <lineage>
        <taxon>Eukaryota</taxon>
        <taxon>Fungi</taxon>
        <taxon>Dikarya</taxon>
        <taxon>Ascomycota</taxon>
        <taxon>Pezizomycotina</taxon>
        <taxon>Lecanoromycetes</taxon>
        <taxon>OSLEUM clade</taxon>
        <taxon>Lecanoromycetidae</taxon>
        <taxon>Lecanorales</taxon>
        <taxon>Lecanorineae</taxon>
        <taxon>Stereocaulaceae</taxon>
        <taxon>Lepraria</taxon>
    </lineage>
</organism>
<proteinExistence type="predicted"/>
<feature type="compositionally biased region" description="Polar residues" evidence="1">
    <location>
        <begin position="151"/>
        <end position="161"/>
    </location>
</feature>
<sequence length="551" mass="61842">MPPLGSLEWTPAMTKTLFDHLEKHKGDQGLYMTNTQQAYSDLVKSLARLCPLQSISIRQVECKVEGLWSRKRKPGYYSKDTFFRKGVGLLNDAYVETILSRAEQNNPRTDQTMTAGKVRNSPIPSTTSKKKRNRELANLRITPPPLRPLQSGDSGSNVTQQKLSHDYEGALGGTKEEIDENHTSADLRPDASYPMVRVPAPLHANTETRKRPRVDLPLSPFSQGFRDGQDKIRSSKSAEDAGPYTCHRKRSRGEGEVRRHAQIRDYLVDDPDCFVPNKKTLCNIKSMLLQQISGAVQGLLEEDGVEQAGMTSISASRNYEKVPQLYGLTSETQFFDICKRVYGAGTKDVLYAKASMSYVSMKNFLCSLLAAAVTDWVFDGRHESLPTSVDFKTGISRVYESQVAELYPELHEQVLRKSKSIYVNERADFEAYVPDLCHRFSFALKPFLLSNSMQRTGKGAMGWYEGLSRVFLTSLKLRASLELRGQNHIFRWPRADDIFDPNVMVAAENIGNNSECKVQMALSPALIQTSNSESVEGCSEETIFHATVLLQ</sequence>
<accession>A0AAD9Z632</accession>
<dbReference type="Proteomes" id="UP001276659">
    <property type="component" value="Unassembled WGS sequence"/>
</dbReference>
<dbReference type="EMBL" id="JASNWA010000007">
    <property type="protein sequence ID" value="KAK3172259.1"/>
    <property type="molecule type" value="Genomic_DNA"/>
</dbReference>
<feature type="region of interest" description="Disordered" evidence="1">
    <location>
        <begin position="214"/>
        <end position="258"/>
    </location>
</feature>
<reference evidence="2" key="1">
    <citation type="submission" date="2022-11" db="EMBL/GenBank/DDBJ databases">
        <title>Chromosomal genome sequence assembly and mating type (MAT) locus characterization of the leprose asexual lichenized fungus Lepraria neglecta (Nyl.) Erichsen.</title>
        <authorList>
            <person name="Allen J.L."/>
            <person name="Pfeffer B."/>
        </authorList>
    </citation>
    <scope>NUCLEOTIDE SEQUENCE</scope>
    <source>
        <strain evidence="2">Allen 5258</strain>
    </source>
</reference>
<feature type="compositionally biased region" description="Basic and acidic residues" evidence="1">
    <location>
        <begin position="227"/>
        <end position="239"/>
    </location>
</feature>
<comment type="caution">
    <text evidence="2">The sequence shown here is derived from an EMBL/GenBank/DDBJ whole genome shotgun (WGS) entry which is preliminary data.</text>
</comment>
<name>A0AAD9Z632_9LECA</name>
<gene>
    <name evidence="2" type="ORF">OEA41_005579</name>
</gene>
<dbReference type="AlphaFoldDB" id="A0AAD9Z632"/>
<protein>
    <submittedName>
        <fullName evidence="2">Uncharacterized protein</fullName>
    </submittedName>
</protein>
<keyword evidence="3" id="KW-1185">Reference proteome</keyword>
<evidence type="ECO:0000313" key="2">
    <source>
        <dbReference type="EMBL" id="KAK3172259.1"/>
    </source>
</evidence>